<keyword evidence="3" id="KW-1185">Reference proteome</keyword>
<dbReference type="AlphaFoldDB" id="A0A834J521"/>
<evidence type="ECO:0000256" key="1">
    <source>
        <dbReference type="SAM" id="MobiDB-lite"/>
    </source>
</evidence>
<evidence type="ECO:0000313" key="3">
    <source>
        <dbReference type="Proteomes" id="UP000614350"/>
    </source>
</evidence>
<name>A0A834J521_VESVU</name>
<evidence type="ECO:0000313" key="2">
    <source>
        <dbReference type="EMBL" id="KAF7381655.1"/>
    </source>
</evidence>
<gene>
    <name evidence="2" type="ORF">HZH66_014049</name>
</gene>
<organism evidence="2 3">
    <name type="scientific">Vespula vulgaris</name>
    <name type="common">Yellow jacket</name>
    <name type="synonym">Wasp</name>
    <dbReference type="NCBI Taxonomy" id="7454"/>
    <lineage>
        <taxon>Eukaryota</taxon>
        <taxon>Metazoa</taxon>
        <taxon>Ecdysozoa</taxon>
        <taxon>Arthropoda</taxon>
        <taxon>Hexapoda</taxon>
        <taxon>Insecta</taxon>
        <taxon>Pterygota</taxon>
        <taxon>Neoptera</taxon>
        <taxon>Endopterygota</taxon>
        <taxon>Hymenoptera</taxon>
        <taxon>Apocrita</taxon>
        <taxon>Aculeata</taxon>
        <taxon>Vespoidea</taxon>
        <taxon>Vespidae</taxon>
        <taxon>Vespinae</taxon>
        <taxon>Vespula</taxon>
    </lineage>
</organism>
<sequence>MSSLSHIPLRSIALSSLANTICRCLSKRNASMEWYHRLLGGSKDAIDGLKLSRQRIYVYVSPQHRGFDNSNKEKHNKYIESRISMRIIEIVSNSNSNSNSNSSSSSSSSSSSRSNTDTITSISSSGKTIWEIQL</sequence>
<feature type="region of interest" description="Disordered" evidence="1">
    <location>
        <begin position="93"/>
        <end position="121"/>
    </location>
</feature>
<reference evidence="2" key="1">
    <citation type="journal article" date="2020" name="G3 (Bethesda)">
        <title>High-Quality Assemblies for Three Invasive Social Wasps from the &lt;i&gt;Vespula&lt;/i&gt; Genus.</title>
        <authorList>
            <person name="Harrop T.W.R."/>
            <person name="Guhlin J."/>
            <person name="McLaughlin G.M."/>
            <person name="Permina E."/>
            <person name="Stockwell P."/>
            <person name="Gilligan J."/>
            <person name="Le Lec M.F."/>
            <person name="Gruber M.A.M."/>
            <person name="Quinn O."/>
            <person name="Lovegrove M."/>
            <person name="Duncan E.J."/>
            <person name="Remnant E.J."/>
            <person name="Van Eeckhoven J."/>
            <person name="Graham B."/>
            <person name="Knapp R.A."/>
            <person name="Langford K.W."/>
            <person name="Kronenberg Z."/>
            <person name="Press M.O."/>
            <person name="Eacker S.M."/>
            <person name="Wilson-Rankin E.E."/>
            <person name="Purcell J."/>
            <person name="Lester P.J."/>
            <person name="Dearden P.K."/>
        </authorList>
    </citation>
    <scope>NUCLEOTIDE SEQUENCE</scope>
    <source>
        <strain evidence="2">Marl-1</strain>
    </source>
</reference>
<protein>
    <submittedName>
        <fullName evidence="2">Uncharacterized protein</fullName>
    </submittedName>
</protein>
<proteinExistence type="predicted"/>
<dbReference type="EMBL" id="JACSEA010000020">
    <property type="protein sequence ID" value="KAF7381655.1"/>
    <property type="molecule type" value="Genomic_DNA"/>
</dbReference>
<comment type="caution">
    <text evidence="2">The sequence shown here is derived from an EMBL/GenBank/DDBJ whole genome shotgun (WGS) entry which is preliminary data.</text>
</comment>
<accession>A0A834J521</accession>
<dbReference type="Proteomes" id="UP000614350">
    <property type="component" value="Unassembled WGS sequence"/>
</dbReference>